<dbReference type="EMBL" id="LXQA010448505">
    <property type="protein sequence ID" value="MCI52522.1"/>
    <property type="molecule type" value="Genomic_DNA"/>
</dbReference>
<reference evidence="1 2" key="1">
    <citation type="journal article" date="2018" name="Front. Plant Sci.">
        <title>Red Clover (Trifolium pratense) and Zigzag Clover (T. medium) - A Picture of Genomic Similarities and Differences.</title>
        <authorList>
            <person name="Dluhosova J."/>
            <person name="Istvanek J."/>
            <person name="Nedelnik J."/>
            <person name="Repkova J."/>
        </authorList>
    </citation>
    <scope>NUCLEOTIDE SEQUENCE [LARGE SCALE GENOMIC DNA]</scope>
    <source>
        <strain evidence="2">cv. 10/8</strain>
        <tissue evidence="1">Leaf</tissue>
    </source>
</reference>
<name>A0A392SVP4_9FABA</name>
<accession>A0A392SVP4</accession>
<protein>
    <submittedName>
        <fullName evidence="1">Uncharacterized protein</fullName>
    </submittedName>
</protein>
<feature type="non-terminal residue" evidence="1">
    <location>
        <position position="1"/>
    </location>
</feature>
<proteinExistence type="predicted"/>
<evidence type="ECO:0000313" key="2">
    <source>
        <dbReference type="Proteomes" id="UP000265520"/>
    </source>
</evidence>
<dbReference type="Proteomes" id="UP000265520">
    <property type="component" value="Unassembled WGS sequence"/>
</dbReference>
<organism evidence="1 2">
    <name type="scientific">Trifolium medium</name>
    <dbReference type="NCBI Taxonomy" id="97028"/>
    <lineage>
        <taxon>Eukaryota</taxon>
        <taxon>Viridiplantae</taxon>
        <taxon>Streptophyta</taxon>
        <taxon>Embryophyta</taxon>
        <taxon>Tracheophyta</taxon>
        <taxon>Spermatophyta</taxon>
        <taxon>Magnoliopsida</taxon>
        <taxon>eudicotyledons</taxon>
        <taxon>Gunneridae</taxon>
        <taxon>Pentapetalae</taxon>
        <taxon>rosids</taxon>
        <taxon>fabids</taxon>
        <taxon>Fabales</taxon>
        <taxon>Fabaceae</taxon>
        <taxon>Papilionoideae</taxon>
        <taxon>50 kb inversion clade</taxon>
        <taxon>NPAAA clade</taxon>
        <taxon>Hologalegina</taxon>
        <taxon>IRL clade</taxon>
        <taxon>Trifolieae</taxon>
        <taxon>Trifolium</taxon>
    </lineage>
</organism>
<sequence>GDITAAIRCFEVAAKNQNSIVTPEKDMGGQKQMPAVNTIG</sequence>
<comment type="caution">
    <text evidence="1">The sequence shown here is derived from an EMBL/GenBank/DDBJ whole genome shotgun (WGS) entry which is preliminary data.</text>
</comment>
<evidence type="ECO:0000313" key="1">
    <source>
        <dbReference type="EMBL" id="MCI52522.1"/>
    </source>
</evidence>
<dbReference type="AlphaFoldDB" id="A0A392SVP4"/>
<keyword evidence="2" id="KW-1185">Reference proteome</keyword>